<dbReference type="InterPro" id="IPR020846">
    <property type="entry name" value="MFS_dom"/>
</dbReference>
<evidence type="ECO:0000256" key="3">
    <source>
        <dbReference type="ARBA" id="ARBA00023136"/>
    </source>
</evidence>
<dbReference type="EMBL" id="BMDZ01000130">
    <property type="protein sequence ID" value="GGB63199.1"/>
    <property type="molecule type" value="Genomic_DNA"/>
</dbReference>
<gene>
    <name evidence="7" type="ORF">GCM10011505_49740</name>
</gene>
<evidence type="ECO:0000256" key="2">
    <source>
        <dbReference type="ARBA" id="ARBA00022989"/>
    </source>
</evidence>
<protein>
    <recommendedName>
        <fullName evidence="6">Major facilitator superfamily (MFS) profile domain-containing protein</fullName>
    </recommendedName>
</protein>
<dbReference type="PROSITE" id="PS50850">
    <property type="entry name" value="MFS"/>
    <property type="match status" value="1"/>
</dbReference>
<feature type="transmembrane region" description="Helical" evidence="5">
    <location>
        <begin position="253"/>
        <end position="277"/>
    </location>
</feature>
<feature type="transmembrane region" description="Helical" evidence="5">
    <location>
        <begin position="152"/>
        <end position="171"/>
    </location>
</feature>
<comment type="caution">
    <text evidence="7">The sequence shown here is derived from an EMBL/GenBank/DDBJ whole genome shotgun (WGS) entry which is preliminary data.</text>
</comment>
<feature type="domain" description="Major facilitator superfamily (MFS) profile" evidence="6">
    <location>
        <begin position="19"/>
        <end position="428"/>
    </location>
</feature>
<reference evidence="8" key="1">
    <citation type="journal article" date="2019" name="Int. J. Syst. Evol. Microbiol.">
        <title>The Global Catalogue of Microorganisms (GCM) 10K type strain sequencing project: providing services to taxonomists for standard genome sequencing and annotation.</title>
        <authorList>
            <consortium name="The Broad Institute Genomics Platform"/>
            <consortium name="The Broad Institute Genome Sequencing Center for Infectious Disease"/>
            <person name="Wu L."/>
            <person name="Ma J."/>
        </authorList>
    </citation>
    <scope>NUCLEOTIDE SEQUENCE [LARGE SCALE GENOMIC DNA]</scope>
    <source>
        <strain evidence="8">CGMCC 1.10188</strain>
    </source>
</reference>
<keyword evidence="8" id="KW-1185">Reference proteome</keyword>
<evidence type="ECO:0000256" key="5">
    <source>
        <dbReference type="SAM" id="Phobius"/>
    </source>
</evidence>
<dbReference type="Pfam" id="PF07690">
    <property type="entry name" value="MFS_1"/>
    <property type="match status" value="1"/>
</dbReference>
<sequence length="428" mass="45666">MDKTNQAIAQTASPGLPHGIWALGLVSMFMDISSEMIHSLLPVFLVTVLGASAVTVGLIEGIGEATASISKLFSGWLSDWLGKRKALTVIGYGLGALSKPLFALAPTPSWVLVARFSDRIGKGIRGAPRDALVGDLAPAGLRGAAYGLRQSLDTVGAFGGPLLAMALMALFADDFRLVFWLAVVPGLIAVAILVLGVREAAQARPLAEARVPIRWSELGRLGRLFWAVVAVGTVLTLARFSEAFLILRAEDAGLSLALIPLVLVVMNVVYAASAYPMGALSDRYDRRPVLAAGFVVLILADIVLAFALGIWGVMLGIGLWGAAHGHDPRAAGSPRCRYGPDRPPWDGIRTIQPGKRGGALAREPDRGVSMGTHRPLRNIPHRRGFYRSWSRWDNRIGWPAAKKQTGLTSTTTGVTIREPVLSRPPLFG</sequence>
<dbReference type="Gene3D" id="1.20.1250.20">
    <property type="entry name" value="MFS general substrate transporter like domains"/>
    <property type="match status" value="2"/>
</dbReference>
<name>A0ABQ1JCQ5_9PROT</name>
<dbReference type="PANTHER" id="PTHR23518">
    <property type="entry name" value="C-METHYLTRANSFERASE"/>
    <property type="match status" value="1"/>
</dbReference>
<dbReference type="Proteomes" id="UP000603352">
    <property type="component" value="Unassembled WGS sequence"/>
</dbReference>
<evidence type="ECO:0000259" key="6">
    <source>
        <dbReference type="PROSITE" id="PS50850"/>
    </source>
</evidence>
<feature type="transmembrane region" description="Helical" evidence="5">
    <location>
        <begin position="224"/>
        <end position="247"/>
    </location>
</feature>
<dbReference type="InterPro" id="IPR011701">
    <property type="entry name" value="MFS"/>
</dbReference>
<keyword evidence="3 5" id="KW-0472">Membrane</keyword>
<evidence type="ECO:0000256" key="1">
    <source>
        <dbReference type="ARBA" id="ARBA00022692"/>
    </source>
</evidence>
<feature type="region of interest" description="Disordered" evidence="4">
    <location>
        <begin position="353"/>
        <end position="374"/>
    </location>
</feature>
<dbReference type="SUPFAM" id="SSF103473">
    <property type="entry name" value="MFS general substrate transporter"/>
    <property type="match status" value="1"/>
</dbReference>
<evidence type="ECO:0000313" key="7">
    <source>
        <dbReference type="EMBL" id="GGB63199.1"/>
    </source>
</evidence>
<proteinExistence type="predicted"/>
<accession>A0ABQ1JCQ5</accession>
<dbReference type="CDD" id="cd17370">
    <property type="entry name" value="MFS_MJ1317_like"/>
    <property type="match status" value="1"/>
</dbReference>
<evidence type="ECO:0000313" key="8">
    <source>
        <dbReference type="Proteomes" id="UP000603352"/>
    </source>
</evidence>
<keyword evidence="1 5" id="KW-0812">Transmembrane</keyword>
<feature type="transmembrane region" description="Helical" evidence="5">
    <location>
        <begin position="177"/>
        <end position="197"/>
    </location>
</feature>
<organism evidence="7 8">
    <name type="scientific">Tistrella bauzanensis</name>
    <dbReference type="NCBI Taxonomy" id="657419"/>
    <lineage>
        <taxon>Bacteria</taxon>
        <taxon>Pseudomonadati</taxon>
        <taxon>Pseudomonadota</taxon>
        <taxon>Alphaproteobacteria</taxon>
        <taxon>Geminicoccales</taxon>
        <taxon>Geminicoccaceae</taxon>
        <taxon>Tistrella</taxon>
    </lineage>
</organism>
<dbReference type="PANTHER" id="PTHR23518:SF2">
    <property type="entry name" value="MAJOR FACILITATOR SUPERFAMILY TRANSPORTER"/>
    <property type="match status" value="1"/>
</dbReference>
<feature type="transmembrane region" description="Helical" evidence="5">
    <location>
        <begin position="36"/>
        <end position="59"/>
    </location>
</feature>
<keyword evidence="2 5" id="KW-1133">Transmembrane helix</keyword>
<evidence type="ECO:0000256" key="4">
    <source>
        <dbReference type="SAM" id="MobiDB-lite"/>
    </source>
</evidence>
<feature type="transmembrane region" description="Helical" evidence="5">
    <location>
        <begin position="289"/>
        <end position="320"/>
    </location>
</feature>
<dbReference type="InterPro" id="IPR036259">
    <property type="entry name" value="MFS_trans_sf"/>
</dbReference>